<evidence type="ECO:0000256" key="1">
    <source>
        <dbReference type="SAM" id="MobiDB-lite"/>
    </source>
</evidence>
<sequence length="683" mass="75625">MPSKNHSSAPKFDGTAGSLPMFLDDIEQLATSCELTPKQTIDWTIRYAPGSDEHELWSGLDTSSGDDWIAFKRELLAQYPGSTGDRKYSVANLEMLTEKQAAGQITNSEQFGTYYRAFSKISRFLKSKNKLNDREISNLFMRGLDYAFRVQVRAQLRAENPKHHSDDPYTLNQICEAALFILSCNHDDTEIVAPALEASPSVKREHFDISSIAPALQQTSNFNMSALALELIKQMNLQHAPSNVYQNAQNQGYPTLQTQGAPRPRNNDCSFCSDPSHYQHSCAKAAEYIKKGLCVRNSENFLVLPDGTRVTPRTAPGRNIMERVDNWHKSKSANSPTVSSNMVSAGSEFKWEIPTTSAFAAAMDFAHNEVAPPTEREIEDLQIMESLVASTQKKIDDTRKKYFGTKGTGGPATRSKTKAADTISHDPTKTLAPAVPTIPASHSANSTQFRYSTPIEEVKIVKKVLDTALDATVTLSNRELLAVAPEVRRQFKDLITARRIPTEQTGSSMVVGMPQSEEYSAYLASLLPNKEGMVVADHVQELRCLDFTIGDMKVEGIMDEGSQIVGIRKDIWEKLAVPIRSDHVMVMESANASKDKTLGLIQNLKISIGGYDFYVQVQVVQDAPYELLVGLPFMCLTRLVTRHFEDGSSEVTMIDPNSGAEITVPTRKRDRSSTTAATVSVDF</sequence>
<dbReference type="InterPro" id="IPR021109">
    <property type="entry name" value="Peptidase_aspartic_dom_sf"/>
</dbReference>
<name>A0A8H7XN25_PSICU</name>
<dbReference type="EMBL" id="JAFIQS010000018">
    <property type="protein sequence ID" value="KAG5162585.1"/>
    <property type="molecule type" value="Genomic_DNA"/>
</dbReference>
<proteinExistence type="predicted"/>
<dbReference type="CDD" id="cd00303">
    <property type="entry name" value="retropepsin_like"/>
    <property type="match status" value="1"/>
</dbReference>
<reference evidence="2" key="1">
    <citation type="submission" date="2021-02" db="EMBL/GenBank/DDBJ databases">
        <title>Psilocybe cubensis genome.</title>
        <authorList>
            <person name="Mckernan K.J."/>
            <person name="Crawford S."/>
            <person name="Trippe A."/>
            <person name="Kane L.T."/>
            <person name="Mclaughlin S."/>
        </authorList>
    </citation>
    <scope>NUCLEOTIDE SEQUENCE [LARGE SCALE GENOMIC DNA]</scope>
    <source>
        <strain evidence="2">MGC-MH-2018</strain>
    </source>
</reference>
<comment type="caution">
    <text evidence="2">The sequence shown here is derived from an EMBL/GenBank/DDBJ whole genome shotgun (WGS) entry which is preliminary data.</text>
</comment>
<evidence type="ECO:0000313" key="2">
    <source>
        <dbReference type="EMBL" id="KAG5162585.1"/>
    </source>
</evidence>
<dbReference type="OrthoDB" id="5596707at2759"/>
<accession>A0A8H7XN25</accession>
<organism evidence="2">
    <name type="scientific">Psilocybe cubensis</name>
    <name type="common">Psychedelic mushroom</name>
    <name type="synonym">Stropharia cubensis</name>
    <dbReference type="NCBI Taxonomy" id="181762"/>
    <lineage>
        <taxon>Eukaryota</taxon>
        <taxon>Fungi</taxon>
        <taxon>Dikarya</taxon>
        <taxon>Basidiomycota</taxon>
        <taxon>Agaricomycotina</taxon>
        <taxon>Agaricomycetes</taxon>
        <taxon>Agaricomycetidae</taxon>
        <taxon>Agaricales</taxon>
        <taxon>Agaricineae</taxon>
        <taxon>Strophariaceae</taxon>
        <taxon>Psilocybe</taxon>
    </lineage>
</organism>
<gene>
    <name evidence="2" type="ORF">JR316_012470</name>
</gene>
<dbReference type="AlphaFoldDB" id="A0A8H7XN25"/>
<protein>
    <submittedName>
        <fullName evidence="2">Uncharacterized protein</fullName>
    </submittedName>
</protein>
<feature type="region of interest" description="Disordered" evidence="1">
    <location>
        <begin position="405"/>
        <end position="442"/>
    </location>
</feature>
<dbReference type="Gene3D" id="2.40.70.10">
    <property type="entry name" value="Acid Proteases"/>
    <property type="match status" value="1"/>
</dbReference>